<evidence type="ECO:0000256" key="9">
    <source>
        <dbReference type="SAM" id="Phobius"/>
    </source>
</evidence>
<dbReference type="PANTHER" id="PTHR15486:SF96">
    <property type="entry name" value="LIPID DROPLET-REGULATING VLDL ASSEMBLY FACTOR AUP1"/>
    <property type="match status" value="1"/>
</dbReference>
<name>A0A6L2PQ86_COPFO</name>
<dbReference type="SMART" id="SM00563">
    <property type="entry name" value="PlsC"/>
    <property type="match status" value="1"/>
</dbReference>
<feature type="domain" description="CUE" evidence="10">
    <location>
        <begin position="274"/>
        <end position="316"/>
    </location>
</feature>
<sequence>YPSGWKAVFLVLYSPFGLLLAGVRLLVALQALLVAALLPQLPAVKSFVLRSLCIVLGIVVKQENTEVRDKNSRVLVANHVSPCDHIAVHLICGSVTPSMWELPAPFSWALGMKEFGLRQGRSVVVARIRSHFEKSNTPVLCFPEGSTTSGKVGLLKFLSWSFRLNDVVQPVAIKVWRPPFADVAASALATSIWADIFWFLFVPCTVFTLRYLPAVVRESDESEIQMGERVAKLLAAELGLVVTSHTAAAKAEYEKQYLLALNQSIVARSLSASELQHMARQVGAVLPFVPHDVIVRDLVRTRSVDLTIANILEGAVTFVPRMDSLQSVSPVNTMAQESKNIPSTSTVTHMAASTVQGSRLDTSAPSFARSAQERMMSFSERKARLIENARQRYIEKHGL</sequence>
<dbReference type="GO" id="GO:0036503">
    <property type="term" value="P:ERAD pathway"/>
    <property type="evidence" value="ECO:0007669"/>
    <property type="project" value="InterPro"/>
</dbReference>
<proteinExistence type="inferred from homology"/>
<keyword evidence="4" id="KW-0256">Endoplasmic reticulum</keyword>
<gene>
    <name evidence="11" type="ORF">Cfor_05475</name>
</gene>
<dbReference type="Gene3D" id="1.10.8.10">
    <property type="entry name" value="DNA helicase RuvA subunit, C-terminal domain"/>
    <property type="match status" value="1"/>
</dbReference>
<dbReference type="PROSITE" id="PS51140">
    <property type="entry name" value="CUE"/>
    <property type="match status" value="1"/>
</dbReference>
<dbReference type="CDD" id="cd14420">
    <property type="entry name" value="CUE_AUP1"/>
    <property type="match status" value="1"/>
</dbReference>
<protein>
    <recommendedName>
        <fullName evidence="7">Lipid droplet-regulating VLDL assembly factor AUP1</fullName>
    </recommendedName>
    <alternativeName>
        <fullName evidence="8">Ancient ubiquitous protein 1</fullName>
    </alternativeName>
</protein>
<dbReference type="AlphaFoldDB" id="A0A6L2PQ86"/>
<dbReference type="OrthoDB" id="1854593at2759"/>
<evidence type="ECO:0000256" key="5">
    <source>
        <dbReference type="ARBA" id="ARBA00023136"/>
    </source>
</evidence>
<dbReference type="EMBL" id="BLKM01008464">
    <property type="protein sequence ID" value="GFG33730.1"/>
    <property type="molecule type" value="Genomic_DNA"/>
</dbReference>
<dbReference type="SUPFAM" id="SSF69593">
    <property type="entry name" value="Glycerol-3-phosphate (1)-acyltransferase"/>
    <property type="match status" value="1"/>
</dbReference>
<evidence type="ECO:0000256" key="1">
    <source>
        <dbReference type="ARBA" id="ARBA00004406"/>
    </source>
</evidence>
<evidence type="ECO:0000256" key="8">
    <source>
        <dbReference type="ARBA" id="ARBA00035713"/>
    </source>
</evidence>
<dbReference type="InterPro" id="IPR048056">
    <property type="entry name" value="AUP1_CUE"/>
</dbReference>
<feature type="non-terminal residue" evidence="11">
    <location>
        <position position="1"/>
    </location>
</feature>
<evidence type="ECO:0000313" key="11">
    <source>
        <dbReference type="EMBL" id="GFG33730.1"/>
    </source>
</evidence>
<evidence type="ECO:0000256" key="2">
    <source>
        <dbReference type="ARBA" id="ARBA00004502"/>
    </source>
</evidence>
<dbReference type="GO" id="GO:0005811">
    <property type="term" value="C:lipid droplet"/>
    <property type="evidence" value="ECO:0007669"/>
    <property type="project" value="UniProtKB-SubCell"/>
</dbReference>
<comment type="similarity">
    <text evidence="6">Belongs to the AUP1 family.</text>
</comment>
<evidence type="ECO:0000256" key="3">
    <source>
        <dbReference type="ARBA" id="ARBA00022677"/>
    </source>
</evidence>
<dbReference type="GO" id="GO:0016746">
    <property type="term" value="F:acyltransferase activity"/>
    <property type="evidence" value="ECO:0007669"/>
    <property type="project" value="InterPro"/>
</dbReference>
<reference evidence="12" key="1">
    <citation type="submission" date="2020-01" db="EMBL/GenBank/DDBJ databases">
        <title>Draft genome sequence of the Termite Coptotermes fromosanus.</title>
        <authorList>
            <person name="Itakura S."/>
            <person name="Yosikawa Y."/>
            <person name="Umezawa K."/>
        </authorList>
    </citation>
    <scope>NUCLEOTIDE SEQUENCE [LARGE SCALE GENOMIC DNA]</scope>
</reference>
<dbReference type="InterPro" id="IPR003892">
    <property type="entry name" value="CUE"/>
</dbReference>
<dbReference type="GO" id="GO:0043130">
    <property type="term" value="F:ubiquitin binding"/>
    <property type="evidence" value="ECO:0007669"/>
    <property type="project" value="InterPro"/>
</dbReference>
<organism evidence="11 12">
    <name type="scientific">Coptotermes formosanus</name>
    <name type="common">Formosan subterranean termite</name>
    <dbReference type="NCBI Taxonomy" id="36987"/>
    <lineage>
        <taxon>Eukaryota</taxon>
        <taxon>Metazoa</taxon>
        <taxon>Ecdysozoa</taxon>
        <taxon>Arthropoda</taxon>
        <taxon>Hexapoda</taxon>
        <taxon>Insecta</taxon>
        <taxon>Pterygota</taxon>
        <taxon>Neoptera</taxon>
        <taxon>Polyneoptera</taxon>
        <taxon>Dictyoptera</taxon>
        <taxon>Blattodea</taxon>
        <taxon>Blattoidea</taxon>
        <taxon>Termitoidae</taxon>
        <taxon>Rhinotermitidae</taxon>
        <taxon>Coptotermes</taxon>
    </lineage>
</organism>
<dbReference type="GO" id="GO:0005789">
    <property type="term" value="C:endoplasmic reticulum membrane"/>
    <property type="evidence" value="ECO:0007669"/>
    <property type="project" value="UniProtKB-SubCell"/>
</dbReference>
<evidence type="ECO:0000313" key="12">
    <source>
        <dbReference type="Proteomes" id="UP000502823"/>
    </source>
</evidence>
<evidence type="ECO:0000259" key="10">
    <source>
        <dbReference type="PROSITE" id="PS51140"/>
    </source>
</evidence>
<keyword evidence="3" id="KW-0551">Lipid droplet</keyword>
<dbReference type="InterPro" id="IPR002123">
    <property type="entry name" value="Plipid/glycerol_acylTrfase"/>
</dbReference>
<dbReference type="Proteomes" id="UP000502823">
    <property type="component" value="Unassembled WGS sequence"/>
</dbReference>
<feature type="transmembrane region" description="Helical" evidence="9">
    <location>
        <begin position="7"/>
        <end position="37"/>
    </location>
</feature>
<evidence type="ECO:0000256" key="6">
    <source>
        <dbReference type="ARBA" id="ARBA00035634"/>
    </source>
</evidence>
<comment type="subcellular location">
    <subcellularLocation>
        <location evidence="1">Endoplasmic reticulum membrane</location>
        <topology evidence="1">Peripheral membrane protein</topology>
    </subcellularLocation>
    <subcellularLocation>
        <location evidence="2">Lipid droplet</location>
    </subcellularLocation>
</comment>
<dbReference type="InParanoid" id="A0A6L2PQ86"/>
<dbReference type="SMART" id="SM00546">
    <property type="entry name" value="CUE"/>
    <property type="match status" value="1"/>
</dbReference>
<keyword evidence="9" id="KW-0812">Transmembrane</keyword>
<accession>A0A6L2PQ86</accession>
<comment type="caution">
    <text evidence="11">The sequence shown here is derived from an EMBL/GenBank/DDBJ whole genome shotgun (WGS) entry which is preliminary data.</text>
</comment>
<keyword evidence="12" id="KW-1185">Reference proteome</keyword>
<keyword evidence="5 9" id="KW-0472">Membrane</keyword>
<dbReference type="PANTHER" id="PTHR15486">
    <property type="entry name" value="ANCIENT UBIQUITOUS PROTEIN"/>
    <property type="match status" value="1"/>
</dbReference>
<evidence type="ECO:0000256" key="7">
    <source>
        <dbReference type="ARBA" id="ARBA00035685"/>
    </source>
</evidence>
<evidence type="ECO:0000256" key="4">
    <source>
        <dbReference type="ARBA" id="ARBA00022824"/>
    </source>
</evidence>
<keyword evidence="9" id="KW-1133">Transmembrane helix</keyword>